<evidence type="ECO:0000256" key="1">
    <source>
        <dbReference type="SAM" id="MobiDB-lite"/>
    </source>
</evidence>
<dbReference type="SUPFAM" id="SSF52047">
    <property type="entry name" value="RNI-like"/>
    <property type="match status" value="1"/>
</dbReference>
<dbReference type="EMBL" id="RBNI01002569">
    <property type="protein sequence ID" value="RUP49151.1"/>
    <property type="molecule type" value="Genomic_DNA"/>
</dbReference>
<protein>
    <recommendedName>
        <fullName evidence="4">F-box domain-containing protein</fullName>
    </recommendedName>
</protein>
<accession>A0A433DE84</accession>
<feature type="compositionally biased region" description="Basic and acidic residues" evidence="1">
    <location>
        <begin position="1"/>
        <end position="10"/>
    </location>
</feature>
<evidence type="ECO:0008006" key="4">
    <source>
        <dbReference type="Google" id="ProtNLM"/>
    </source>
</evidence>
<feature type="region of interest" description="Disordered" evidence="1">
    <location>
        <begin position="1"/>
        <end position="29"/>
    </location>
</feature>
<feature type="compositionally biased region" description="Pro residues" evidence="1">
    <location>
        <begin position="15"/>
        <end position="27"/>
    </location>
</feature>
<name>A0A433DE84_9FUNG</name>
<dbReference type="Gene3D" id="3.80.10.10">
    <property type="entry name" value="Ribonuclease Inhibitor"/>
    <property type="match status" value="1"/>
</dbReference>
<gene>
    <name evidence="2" type="ORF">BC936DRAFT_143178</name>
</gene>
<dbReference type="OrthoDB" id="550575at2759"/>
<evidence type="ECO:0000313" key="3">
    <source>
        <dbReference type="Proteomes" id="UP000268093"/>
    </source>
</evidence>
<comment type="caution">
    <text evidence="2">The sequence shown here is derived from an EMBL/GenBank/DDBJ whole genome shotgun (WGS) entry which is preliminary data.</text>
</comment>
<keyword evidence="3" id="KW-1185">Reference proteome</keyword>
<dbReference type="Proteomes" id="UP000268093">
    <property type="component" value="Unassembled WGS sequence"/>
</dbReference>
<dbReference type="AlphaFoldDB" id="A0A433DE84"/>
<reference evidence="2 3" key="1">
    <citation type="journal article" date="2018" name="New Phytol.">
        <title>Phylogenomics of Endogonaceae and evolution of mycorrhizas within Mucoromycota.</title>
        <authorList>
            <person name="Chang Y."/>
            <person name="Desiro A."/>
            <person name="Na H."/>
            <person name="Sandor L."/>
            <person name="Lipzen A."/>
            <person name="Clum A."/>
            <person name="Barry K."/>
            <person name="Grigoriev I.V."/>
            <person name="Martin F.M."/>
            <person name="Stajich J.E."/>
            <person name="Smith M.E."/>
            <person name="Bonito G."/>
            <person name="Spatafora J.W."/>
        </authorList>
    </citation>
    <scope>NUCLEOTIDE SEQUENCE [LARGE SCALE GENOMIC DNA]</scope>
    <source>
        <strain evidence="2 3">GMNB39</strain>
    </source>
</reference>
<dbReference type="InterPro" id="IPR032675">
    <property type="entry name" value="LRR_dom_sf"/>
</dbReference>
<evidence type="ECO:0000313" key="2">
    <source>
        <dbReference type="EMBL" id="RUP49151.1"/>
    </source>
</evidence>
<sequence>MAKNSHDMEVHNTPTTPPDRPKPPTPSRLPSEILQEIFAYFLLAQPPPCTSSLSFLQQPPPEDYASGDSQCSLEDLDAPLPTDIMTLFACSLVSTEWNNVAYPMLRPYLNIIVVEAASARQMRLLGSLFQEAKTYGLKHSSDVGEVQVQVTLYLQPDAETIDDPLDAESTDHPDNDNCESELALAFTRFVNAILPLKKLVLKHDHDDSQPIGDIPAHRTFLTGLAPHCSPVELLEFSERNPDIDPYFTCKFRSRQPTPIANVEIEAFARHVYEHGNGAPLALLDHVENRVVGLRLVRVSRSMWVRERCAKFGELEHFRSDDENARCYKHEDEYVARHAFPNTIASWPSLRTFTLTDSKIASDTVLLELARSCPNLTDLHIFPSTTFPLFSATILAVVLGACPHLASLSIIRTRVVDNDLLRVLLTVPRALHTINFAECPEITGELGPGEIKIGCTTLRELRMRGCDNVKPAFVVTVLRLFEEVRTIQLPAHLEKGSFMKALLRSHGFALDRADMCWRRKDLGVGQDAMVRESNGDAILEEHANAIDKMAKLRNFLDSIKF</sequence>
<proteinExistence type="predicted"/>
<organism evidence="2 3">
    <name type="scientific">Jimgerdemannia flammicorona</name>
    <dbReference type="NCBI Taxonomy" id="994334"/>
    <lineage>
        <taxon>Eukaryota</taxon>
        <taxon>Fungi</taxon>
        <taxon>Fungi incertae sedis</taxon>
        <taxon>Mucoromycota</taxon>
        <taxon>Mucoromycotina</taxon>
        <taxon>Endogonomycetes</taxon>
        <taxon>Endogonales</taxon>
        <taxon>Endogonaceae</taxon>
        <taxon>Jimgerdemannia</taxon>
    </lineage>
</organism>